<proteinExistence type="predicted"/>
<sequence>MTWFLVAGVAGLAVLALSLVVDGLLEGLFDGVSFLDGLLDGLFSLPVLAGTVSMLGFTGALTLATTDLGTGAAAGIGLAAGLAAGWLTWRLTRALMSGTTAATPRGADLVGTSGAVVTAIPAEGFGEVLLSLGGQPVKYAARSTVAVPRGAEVWVEETLSATAVRVRLVER</sequence>
<organism evidence="2 3">
    <name type="scientific">Streptomyces evansiae</name>
    <dbReference type="NCBI Taxonomy" id="3075535"/>
    <lineage>
        <taxon>Bacteria</taxon>
        <taxon>Bacillati</taxon>
        <taxon>Actinomycetota</taxon>
        <taxon>Actinomycetes</taxon>
        <taxon>Kitasatosporales</taxon>
        <taxon>Streptomycetaceae</taxon>
        <taxon>Streptomyces</taxon>
    </lineage>
</organism>
<keyword evidence="1" id="KW-0812">Transmembrane</keyword>
<feature type="transmembrane region" description="Helical" evidence="1">
    <location>
        <begin position="42"/>
        <end position="64"/>
    </location>
</feature>
<feature type="transmembrane region" description="Helical" evidence="1">
    <location>
        <begin position="71"/>
        <end position="89"/>
    </location>
</feature>
<dbReference type="InterPro" id="IPR012340">
    <property type="entry name" value="NA-bd_OB-fold"/>
</dbReference>
<dbReference type="EMBL" id="JAVRET010000009">
    <property type="protein sequence ID" value="MDT0408612.1"/>
    <property type="molecule type" value="Genomic_DNA"/>
</dbReference>
<dbReference type="Proteomes" id="UP001183610">
    <property type="component" value="Unassembled WGS sequence"/>
</dbReference>
<accession>A0ABU2QVY3</accession>
<keyword evidence="1" id="KW-1133">Transmembrane helix</keyword>
<evidence type="ECO:0008006" key="4">
    <source>
        <dbReference type="Google" id="ProtNLM"/>
    </source>
</evidence>
<dbReference type="RefSeq" id="WP_009062955.1">
    <property type="nucleotide sequence ID" value="NZ_JAVRET010000009.1"/>
</dbReference>
<name>A0ABU2QVY3_9ACTN</name>
<reference evidence="3" key="1">
    <citation type="submission" date="2023-07" db="EMBL/GenBank/DDBJ databases">
        <title>30 novel species of actinomycetes from the DSMZ collection.</title>
        <authorList>
            <person name="Nouioui I."/>
        </authorList>
    </citation>
    <scope>NUCLEOTIDE SEQUENCE [LARGE SCALE GENOMIC DNA]</scope>
    <source>
        <strain evidence="3">DSM 41979</strain>
    </source>
</reference>
<keyword evidence="3" id="KW-1185">Reference proteome</keyword>
<evidence type="ECO:0000313" key="3">
    <source>
        <dbReference type="Proteomes" id="UP001183610"/>
    </source>
</evidence>
<evidence type="ECO:0000256" key="1">
    <source>
        <dbReference type="SAM" id="Phobius"/>
    </source>
</evidence>
<evidence type="ECO:0000313" key="2">
    <source>
        <dbReference type="EMBL" id="MDT0408612.1"/>
    </source>
</evidence>
<gene>
    <name evidence="2" type="ORF">RM698_06020</name>
</gene>
<comment type="caution">
    <text evidence="2">The sequence shown here is derived from an EMBL/GenBank/DDBJ whole genome shotgun (WGS) entry which is preliminary data.</text>
</comment>
<keyword evidence="1" id="KW-0472">Membrane</keyword>
<dbReference type="Gene3D" id="2.40.50.140">
    <property type="entry name" value="Nucleic acid-binding proteins"/>
    <property type="match status" value="1"/>
</dbReference>
<protein>
    <recommendedName>
        <fullName evidence="4">NfeD-like C-terminal domain-containing protein</fullName>
    </recommendedName>
</protein>